<dbReference type="InterPro" id="IPR042099">
    <property type="entry name" value="ANL_N_sf"/>
</dbReference>
<dbReference type="Gene3D" id="2.30.38.10">
    <property type="entry name" value="Luciferase, Domain 3"/>
    <property type="match status" value="1"/>
</dbReference>
<feature type="domain" description="Carrier" evidence="5">
    <location>
        <begin position="1152"/>
        <end position="1228"/>
    </location>
</feature>
<dbReference type="SMART" id="SM00823">
    <property type="entry name" value="PKS_PP"/>
    <property type="match status" value="3"/>
</dbReference>
<dbReference type="RefSeq" id="XP_044719485.1">
    <property type="nucleotide sequence ID" value="XM_044865523.1"/>
</dbReference>
<dbReference type="PANTHER" id="PTHR45527">
    <property type="entry name" value="NONRIBOSOMAL PEPTIDE SYNTHETASE"/>
    <property type="match status" value="1"/>
</dbReference>
<dbReference type="InterPro" id="IPR023213">
    <property type="entry name" value="CAT-like_dom_sf"/>
</dbReference>
<dbReference type="Pfam" id="PF00550">
    <property type="entry name" value="PP-binding"/>
    <property type="match status" value="3"/>
</dbReference>
<dbReference type="GO" id="GO:0005737">
    <property type="term" value="C:cytoplasm"/>
    <property type="evidence" value="ECO:0007669"/>
    <property type="project" value="TreeGrafter"/>
</dbReference>
<protein>
    <submittedName>
        <fullName evidence="6">AMP-binding enzyme domain-containing protein</fullName>
    </submittedName>
</protein>
<dbReference type="OrthoDB" id="416786at2759"/>
<evidence type="ECO:0000259" key="5">
    <source>
        <dbReference type="PROSITE" id="PS50075"/>
    </source>
</evidence>
<dbReference type="Gene3D" id="3.30.559.30">
    <property type="entry name" value="Nonribosomal peptide synthetase, condensation domain"/>
    <property type="match status" value="3"/>
</dbReference>
<dbReference type="FunFam" id="1.10.1200.10:FF:000005">
    <property type="entry name" value="Nonribosomal peptide synthetase 1"/>
    <property type="match status" value="2"/>
</dbReference>
<dbReference type="SUPFAM" id="SSF52777">
    <property type="entry name" value="CoA-dependent acyltransferases"/>
    <property type="match status" value="5"/>
</dbReference>
<dbReference type="GO" id="GO:0044550">
    <property type="term" value="P:secondary metabolite biosynthetic process"/>
    <property type="evidence" value="ECO:0007669"/>
    <property type="project" value="TreeGrafter"/>
</dbReference>
<dbReference type="InterPro" id="IPR020806">
    <property type="entry name" value="PKS_PP-bd"/>
</dbReference>
<comment type="caution">
    <text evidence="6">The sequence shown here is derived from an EMBL/GenBank/DDBJ whole genome shotgun (WGS) entry which is preliminary data.</text>
</comment>
<comment type="similarity">
    <text evidence="4">Belongs to the NRP synthetase family.</text>
</comment>
<dbReference type="CDD" id="cd19545">
    <property type="entry name" value="FUM14_C_NRPS-like"/>
    <property type="match status" value="2"/>
</dbReference>
<dbReference type="Gene3D" id="3.40.50.12780">
    <property type="entry name" value="N-terminal domain of ligase-like"/>
    <property type="match status" value="4"/>
</dbReference>
<keyword evidence="1" id="KW-0596">Phosphopantetheine</keyword>
<feature type="domain" description="Carrier" evidence="5">
    <location>
        <begin position="2238"/>
        <end position="2314"/>
    </location>
</feature>
<reference evidence="6" key="1">
    <citation type="submission" date="2021-09" db="EMBL/GenBank/DDBJ databases">
        <title>A high-quality genome of the endoparasitic fungus Hirsutella rhossiliensis with a comparison of Hirsutella genomes reveals transposable elements contributing to genome size variation.</title>
        <authorList>
            <person name="Lin R."/>
            <person name="Jiao Y."/>
            <person name="Sun X."/>
            <person name="Ling J."/>
            <person name="Xie B."/>
            <person name="Cheng X."/>
        </authorList>
    </citation>
    <scope>NUCLEOTIDE SEQUENCE</scope>
    <source>
        <strain evidence="6">HR02</strain>
    </source>
</reference>
<dbReference type="Pfam" id="PF00668">
    <property type="entry name" value="Condensation"/>
    <property type="match status" value="3"/>
</dbReference>
<organism evidence="6 7">
    <name type="scientific">Hirsutella rhossiliensis</name>
    <dbReference type="NCBI Taxonomy" id="111463"/>
    <lineage>
        <taxon>Eukaryota</taxon>
        <taxon>Fungi</taxon>
        <taxon>Dikarya</taxon>
        <taxon>Ascomycota</taxon>
        <taxon>Pezizomycotina</taxon>
        <taxon>Sordariomycetes</taxon>
        <taxon>Hypocreomycetidae</taxon>
        <taxon>Hypocreales</taxon>
        <taxon>Ophiocordycipitaceae</taxon>
        <taxon>Hirsutella</taxon>
    </lineage>
</organism>
<dbReference type="PROSITE" id="PS00012">
    <property type="entry name" value="PHOSPHOPANTETHEINE"/>
    <property type="match status" value="3"/>
</dbReference>
<dbReference type="Proteomes" id="UP000824596">
    <property type="component" value="Unassembled WGS sequence"/>
</dbReference>
<dbReference type="EMBL" id="JAIZPD010000007">
    <property type="protein sequence ID" value="KAH0961972.1"/>
    <property type="molecule type" value="Genomic_DNA"/>
</dbReference>
<accession>A0A9P8MVU3</accession>
<proteinExistence type="inferred from homology"/>
<sequence length="2510" mass="274385">MRQAFSPTQIQRAQFSRLLQPDSLPALRTLILLGESASRAELERLWGHFRIINAYGPAECTTHATINAKASSPDMAMGIGEGRGAVTWVVDPDDYTKLAPLGAIGELLLEGPILARGYLDNPQRTAAAFIRDPPWLLRGTSGYPGRRGRLYKTGDLVRWGADGSLSFVGRKDTQVKIRGQRLELGEVEHHVRECVPSASQAIAEVVELGGEKQRTMLAVFMTYQDQHEGGPVPCRPGQAAADVQVMRMEADVETALSRRLPTYMIPAVYLRVAAMPLTASGKTDRIRLREMGSMLSAQRLAELHGATGDGGKRRQRTSAERCLQGMWAKVLGVDAGTCIGLNDDFFRLGGDSIRAVELAGTACKAGLSLAAADVFRYPTLGAQARLLGGAMGNETIPPFSLLGSKRAVKQVCEDLAALCGIQASHIQDAYPCTPLQEGLLSLTARREGDYVRQAVLELSHDTEPAALRAAWEEAIRSMTLLRTRIVPYNETGFLQLVTDEQIHWIEATGLDQYLDADRKQPMGPGQPLARYATVSDDTGTPRWFVWTVHHALYDGWSMNLIKHAVDRAYQGASIDPGPRFQTFIKYIQDKHADETMSNYWRRTLTDCECVPFPTLPPTIEQPVADEVVEHRFSQPRRRSRTTTMSTLVRAAWALIAGRMANSDDVVFGATVSGRSAPVSGIEAMAAPTIATVPRQSTDMMPFEQAGLHHISKICPGARQACMFQTLLVIQPQETSFNAQGVLGKWQHLNCGRQQGLGTYALTLEVHLEADTITASATFDPRVMEPWVIHMSLKRLEYVMYQLDDADPRHVLAQVDIATPEDLERIWEWNNTVPAATQRCIHEMIEDRVQAKPTAPAVCSWDGELVYGELNRLATRLAVRLLDHGIEPNTVVPLCFEKSMWATVAMLGVLKAGANVALLTPSVAQLLLSPAQTPELKTILFGGEALRIQDVSPWWGRARVMNLYGPSCVGELLLEGPLVGRGYLNDPENTAAAFIEDPAWLLRGAPGQPGRHGRLYKTGDLVRYNEDGSLAFVHRKDAQVKIRGQRVELGEVEHWIRNCIPEATRVVAEVLGSETMEPDELDAPTVKMLPVPTEVEGELAKHLPSYMVPTVLFSMRELPMTATEKMDRKQLREIGSSFSMGQLVDMGRRPKRQPSGEVEQRMQSIWAQVLNMDACSIGLGDSFFQLGGDSVAAMRVVAAAREAGISLTVADIFGHPTLAAQAQTKRIVASGSMETIPPFSLLGRGRAAMHQQLCEDLAALCGLEAWQIEDAYPCTPLQEGLLSLTAKGEGSANFVMQATLELSEAVQLDALRAAWEDVVRSTAILRTRIVQHQYLGLVQVVCREDVEWILATELEGYLDKDRLVPMRLGSRLSRLALVRGGTIEPRRLVWTAHHALYDGWSWPLTMDAISRGYQGHARGKQAGFNAFVKHVTSLNMAEAELFWRSYLAGGDFAPFPALPASVTEPAADATLEADFTFDAKTGLTASTLMRGALAVVISQQTGSADVIFGAVVSGRSAPVAGIDNLVGPTIATVPVRVRVPREQPARDYLETVQRQAAEMIPYEQTGLQHIARISESGRAACRFQTLLVVQPPSGGLPADVLGTWRRPSVQRGFSTYAVTLECLVGSQGVTLRASFDTRVVDRWSVDKLLQRLGAVLERLSQARPDQSVGDMGMLTTDDERTLCEWNRSVPAAVERCVHNVIAEHAGSQPDAQAIHAWDGELKYGELDELSTRLACHLVELRLGPGTFVPLCLEKSMWTVVAMLAVLKAGAAFVLVDPALPDDRLRSLFRHVHAAVCITSPLCEGRVSALTRQTVVLCKQALRWRKHKTLPSQMHKPSPNNAAYAIFTWGSTGGPKGYVVEHQSYCSAALGHGAVMAMSKSTRALQLGSYACTAAITEMVMTLIRGGCICIPSEEDRGPGLARAVDRLGANWALVTPTMLATLSPEHVPSLRTVCVGGEPIRRSQISEWAPKVHLRQTYGSAATCAAVSSSKLDASSAPTDVGRAATARCWIVDPANPNQLMPIGAPGEIVLEGPAMGREYVHEPDDSSATSVAPVPSWRASFSAACGTASHFYRTGDLASYGSDGSIHLLGSKDMQAQRRGRGVDMAEVEHRARLSTPDVKEAVVEVAPCLAENGQGTSTELIGFLLFDLDDGLEKGADGREGGHDKRISLAIQRVRDRLEAELPYSLVPSILVPISKLPLTMSGKTDRRRLREVASALSARQLAELRTASGGGGRQQQQRTEMEQCLQGLWSQLLGISLGSIRPDDSFFRLGGDSIGAMRLVAAARKAGIELAVADIFRHPRLHHMASHAVPLPGGVVQGIPKSQQDGPMEQSFAQERLWFLDRLRPGLTWFLVPCAVRLRGPLRLDALNAALLALERRHESLRTTFASLDGVNTQTVHPFRPRDLNVVDIQPLGDGDALVEALQQHQSTPFDLLTEPGWRVSVYRMGSHDHALSIVMHHIISDGWSIDILRRELAAFYSAAIRGQDPLSQVRPLPIQYRDASAWQKQQD</sequence>
<dbReference type="Gene3D" id="3.30.300.30">
    <property type="match status" value="3"/>
</dbReference>
<evidence type="ECO:0000256" key="4">
    <source>
        <dbReference type="ARBA" id="ARBA00029454"/>
    </source>
</evidence>
<dbReference type="InterPro" id="IPR045851">
    <property type="entry name" value="AMP-bd_C_sf"/>
</dbReference>
<feature type="domain" description="Carrier" evidence="5">
    <location>
        <begin position="317"/>
        <end position="391"/>
    </location>
</feature>
<dbReference type="Gene3D" id="3.30.559.10">
    <property type="entry name" value="Chloramphenicol acetyltransferase-like domain"/>
    <property type="match status" value="3"/>
</dbReference>
<dbReference type="GO" id="GO:0031177">
    <property type="term" value="F:phosphopantetheine binding"/>
    <property type="evidence" value="ECO:0007669"/>
    <property type="project" value="InterPro"/>
</dbReference>
<name>A0A9P8MVU3_9HYPO</name>
<evidence type="ECO:0000313" key="7">
    <source>
        <dbReference type="Proteomes" id="UP000824596"/>
    </source>
</evidence>
<gene>
    <name evidence="6" type="ORF">HRG_07052</name>
</gene>
<dbReference type="InterPro" id="IPR001242">
    <property type="entry name" value="Condensation_dom"/>
</dbReference>
<evidence type="ECO:0000256" key="1">
    <source>
        <dbReference type="ARBA" id="ARBA00022450"/>
    </source>
</evidence>
<dbReference type="FunFam" id="3.30.559.30:FF:000003">
    <property type="entry name" value="Nonribosomal peptide synthase SidD"/>
    <property type="match status" value="1"/>
</dbReference>
<dbReference type="PANTHER" id="PTHR45527:SF1">
    <property type="entry name" value="FATTY ACID SYNTHASE"/>
    <property type="match status" value="1"/>
</dbReference>
<dbReference type="InterPro" id="IPR036736">
    <property type="entry name" value="ACP-like_sf"/>
</dbReference>
<dbReference type="SUPFAM" id="SSF47336">
    <property type="entry name" value="ACP-like"/>
    <property type="match status" value="3"/>
</dbReference>
<evidence type="ECO:0000256" key="2">
    <source>
        <dbReference type="ARBA" id="ARBA00022553"/>
    </source>
</evidence>
<dbReference type="InterPro" id="IPR009081">
    <property type="entry name" value="PP-bd_ACP"/>
</dbReference>
<dbReference type="CDD" id="cd05918">
    <property type="entry name" value="A_NRPS_SidN3_like"/>
    <property type="match status" value="1"/>
</dbReference>
<dbReference type="Gene3D" id="1.10.1200.10">
    <property type="entry name" value="ACP-like"/>
    <property type="match status" value="3"/>
</dbReference>
<evidence type="ECO:0000313" key="6">
    <source>
        <dbReference type="EMBL" id="KAH0961972.1"/>
    </source>
</evidence>
<keyword evidence="2" id="KW-0597">Phosphoprotein</keyword>
<dbReference type="GO" id="GO:0016874">
    <property type="term" value="F:ligase activity"/>
    <property type="evidence" value="ECO:0007669"/>
    <property type="project" value="UniProtKB-KW"/>
</dbReference>
<keyword evidence="3" id="KW-0436">Ligase</keyword>
<dbReference type="GeneID" id="68356181"/>
<dbReference type="Pfam" id="PF00501">
    <property type="entry name" value="AMP-binding"/>
    <property type="match status" value="3"/>
</dbReference>
<evidence type="ECO:0000256" key="3">
    <source>
        <dbReference type="ARBA" id="ARBA00022598"/>
    </source>
</evidence>
<dbReference type="PROSITE" id="PS50075">
    <property type="entry name" value="CARRIER"/>
    <property type="match status" value="3"/>
</dbReference>
<keyword evidence="7" id="KW-1185">Reference proteome</keyword>
<dbReference type="InterPro" id="IPR000873">
    <property type="entry name" value="AMP-dep_synth/lig_dom"/>
</dbReference>
<dbReference type="GO" id="GO:0043041">
    <property type="term" value="P:amino acid activation for nonribosomal peptide biosynthetic process"/>
    <property type="evidence" value="ECO:0007669"/>
    <property type="project" value="TreeGrafter"/>
</dbReference>
<dbReference type="InterPro" id="IPR006162">
    <property type="entry name" value="Ppantetheine_attach_site"/>
</dbReference>
<dbReference type="SUPFAM" id="SSF56801">
    <property type="entry name" value="Acetyl-CoA synthetase-like"/>
    <property type="match status" value="3"/>
</dbReference>
<dbReference type="FunFam" id="3.30.300.30:FF:000015">
    <property type="entry name" value="Nonribosomal peptide synthase SidD"/>
    <property type="match status" value="2"/>
</dbReference>